<reference evidence="2" key="2">
    <citation type="journal article" date="2015" name="Fish Shellfish Immunol.">
        <title>Early steps in the European eel (Anguilla anguilla)-Vibrio vulnificus interaction in the gills: Role of the RtxA13 toxin.</title>
        <authorList>
            <person name="Callol A."/>
            <person name="Pajuelo D."/>
            <person name="Ebbesson L."/>
            <person name="Teles M."/>
            <person name="MacKenzie S."/>
            <person name="Amaro C."/>
        </authorList>
    </citation>
    <scope>NUCLEOTIDE SEQUENCE</scope>
</reference>
<organism evidence="2">
    <name type="scientific">Anguilla anguilla</name>
    <name type="common">European freshwater eel</name>
    <name type="synonym">Muraena anguilla</name>
    <dbReference type="NCBI Taxonomy" id="7936"/>
    <lineage>
        <taxon>Eukaryota</taxon>
        <taxon>Metazoa</taxon>
        <taxon>Chordata</taxon>
        <taxon>Craniata</taxon>
        <taxon>Vertebrata</taxon>
        <taxon>Euteleostomi</taxon>
        <taxon>Actinopterygii</taxon>
        <taxon>Neopterygii</taxon>
        <taxon>Teleostei</taxon>
        <taxon>Anguilliformes</taxon>
        <taxon>Anguillidae</taxon>
        <taxon>Anguilla</taxon>
    </lineage>
</organism>
<protein>
    <submittedName>
        <fullName evidence="2">Uncharacterized protein</fullName>
    </submittedName>
</protein>
<dbReference type="EMBL" id="GBXM01018480">
    <property type="protein sequence ID" value="JAH90097.1"/>
    <property type="molecule type" value="Transcribed_RNA"/>
</dbReference>
<keyword evidence="1" id="KW-0472">Membrane</keyword>
<name>A0A0E9WIA8_ANGAN</name>
<proteinExistence type="predicted"/>
<evidence type="ECO:0000256" key="1">
    <source>
        <dbReference type="SAM" id="Phobius"/>
    </source>
</evidence>
<evidence type="ECO:0000313" key="2">
    <source>
        <dbReference type="EMBL" id="JAH90097.1"/>
    </source>
</evidence>
<accession>A0A0E9WIA8</accession>
<feature type="transmembrane region" description="Helical" evidence="1">
    <location>
        <begin position="12"/>
        <end position="29"/>
    </location>
</feature>
<keyword evidence="1" id="KW-0812">Transmembrane</keyword>
<dbReference type="AlphaFoldDB" id="A0A0E9WIA8"/>
<reference evidence="2" key="1">
    <citation type="submission" date="2014-11" db="EMBL/GenBank/DDBJ databases">
        <authorList>
            <person name="Amaro Gonzalez C."/>
        </authorList>
    </citation>
    <scope>NUCLEOTIDE SEQUENCE</scope>
</reference>
<sequence>MNTAIQTQLPLSLPLVCVCATCSCVALLINPRRFVVKTRLHLDKIPLKRRCFCPVTNSKVTCCLYKGSHRFIDLITFMKCMRQRIFKCLDRIGISAVMSLCYLQIAE</sequence>
<keyword evidence="1" id="KW-1133">Transmembrane helix</keyword>